<dbReference type="SMART" id="SM00567">
    <property type="entry name" value="EZ_HEAT"/>
    <property type="match status" value="3"/>
</dbReference>
<feature type="compositionally biased region" description="Acidic residues" evidence="1">
    <location>
        <begin position="114"/>
        <end position="126"/>
    </location>
</feature>
<dbReference type="Pfam" id="PF13646">
    <property type="entry name" value="HEAT_2"/>
    <property type="match status" value="1"/>
</dbReference>
<dbReference type="OrthoDB" id="293146at2157"/>
<dbReference type="InterPro" id="IPR011989">
    <property type="entry name" value="ARM-like"/>
</dbReference>
<dbReference type="PANTHER" id="PTHR12697:SF5">
    <property type="entry name" value="DEOXYHYPUSINE HYDROXYLASE"/>
    <property type="match status" value="1"/>
</dbReference>
<evidence type="ECO:0000313" key="3">
    <source>
        <dbReference type="Proteomes" id="UP000011531"/>
    </source>
</evidence>
<dbReference type="STRING" id="1227498.C492_20066"/>
<keyword evidence="3" id="KW-1185">Reference proteome</keyword>
<feature type="region of interest" description="Disordered" evidence="1">
    <location>
        <begin position="179"/>
        <end position="205"/>
    </location>
</feature>
<dbReference type="AlphaFoldDB" id="L9WRF3"/>
<dbReference type="GO" id="GO:0016491">
    <property type="term" value="F:oxidoreductase activity"/>
    <property type="evidence" value="ECO:0007669"/>
    <property type="project" value="TreeGrafter"/>
</dbReference>
<evidence type="ECO:0000256" key="1">
    <source>
        <dbReference type="SAM" id="MobiDB-lite"/>
    </source>
</evidence>
<evidence type="ECO:0000313" key="2">
    <source>
        <dbReference type="EMBL" id="ELY52059.1"/>
    </source>
</evidence>
<feature type="compositionally biased region" description="Acidic residues" evidence="1">
    <location>
        <begin position="1"/>
        <end position="34"/>
    </location>
</feature>
<protein>
    <submittedName>
        <fullName evidence="2">PBS lyase HEAT domain-containing protein repeat-containing protein</fullName>
    </submittedName>
</protein>
<reference evidence="2 3" key="1">
    <citation type="journal article" date="2014" name="PLoS Genet.">
        <title>Phylogenetically driven sequencing of extremely halophilic archaea reveals strategies for static and dynamic osmo-response.</title>
        <authorList>
            <person name="Becker E.A."/>
            <person name="Seitzer P.M."/>
            <person name="Tritt A."/>
            <person name="Larsen D."/>
            <person name="Krusor M."/>
            <person name="Yao A.I."/>
            <person name="Wu D."/>
            <person name="Madern D."/>
            <person name="Eisen J.A."/>
            <person name="Darling A.E."/>
            <person name="Facciotti M.T."/>
        </authorList>
    </citation>
    <scope>NUCLEOTIDE SEQUENCE [LARGE SCALE GENOMIC DNA]</scope>
    <source>
        <strain evidence="2 3">DSM 18795</strain>
    </source>
</reference>
<dbReference type="InterPro" id="IPR004155">
    <property type="entry name" value="PBS_lyase_HEAT"/>
</dbReference>
<feature type="compositionally biased region" description="Basic and acidic residues" evidence="1">
    <location>
        <begin position="100"/>
        <end position="113"/>
    </location>
</feature>
<feature type="region of interest" description="Disordered" evidence="1">
    <location>
        <begin position="1"/>
        <end position="136"/>
    </location>
</feature>
<dbReference type="GO" id="GO:0016829">
    <property type="term" value="F:lyase activity"/>
    <property type="evidence" value="ECO:0007669"/>
    <property type="project" value="UniProtKB-KW"/>
</dbReference>
<dbReference type="SUPFAM" id="SSF48371">
    <property type="entry name" value="ARM repeat"/>
    <property type="match status" value="1"/>
</dbReference>
<dbReference type="EMBL" id="AOIA01000160">
    <property type="protein sequence ID" value="ELY52059.1"/>
    <property type="molecule type" value="Genomic_DNA"/>
</dbReference>
<feature type="compositionally biased region" description="Basic and acidic residues" evidence="1">
    <location>
        <begin position="68"/>
        <end position="79"/>
    </location>
</feature>
<gene>
    <name evidence="2" type="ORF">C492_20066</name>
</gene>
<proteinExistence type="predicted"/>
<dbReference type="RefSeq" id="WP_008426775.1">
    <property type="nucleotide sequence ID" value="NZ_AOIA01000160.1"/>
</dbReference>
<dbReference type="Gene3D" id="1.25.10.10">
    <property type="entry name" value="Leucine-rich Repeat Variant"/>
    <property type="match status" value="1"/>
</dbReference>
<keyword evidence="2" id="KW-0456">Lyase</keyword>
<feature type="compositionally biased region" description="Acidic residues" evidence="1">
    <location>
        <begin position="48"/>
        <end position="67"/>
    </location>
</feature>
<dbReference type="InterPro" id="IPR016024">
    <property type="entry name" value="ARM-type_fold"/>
</dbReference>
<comment type="caution">
    <text evidence="2">The sequence shown here is derived from an EMBL/GenBank/DDBJ whole genome shotgun (WGS) entry which is preliminary data.</text>
</comment>
<feature type="compositionally biased region" description="Acidic residues" evidence="1">
    <location>
        <begin position="80"/>
        <end position="99"/>
    </location>
</feature>
<dbReference type="Proteomes" id="UP000011531">
    <property type="component" value="Unassembled WGS sequence"/>
</dbReference>
<dbReference type="PANTHER" id="PTHR12697">
    <property type="entry name" value="PBS LYASE HEAT-LIKE PROTEIN"/>
    <property type="match status" value="1"/>
</dbReference>
<sequence length="476" mass="52371">MSEDETNGDDAPAEEPTEGDGEPDANDVAEDVNELEAIRGELDAFETQIEEFEAELEAAETEDDLDDVEPKLEAFREELENLEIPEPPEEDEDDEDEEDVVHPEEELQDRYDDIESDLEDLEDDLEDQRGPYAEDVIGEIEGVSGTITGTRWTIEGEEELIDAVDDFLADANDLLGASVSLPDDLEPTEGAKLREDAPDPDEEGVPERLATTLEDVTDAVEAADLDPDEDAETIAALLEATDEFEGDVDDATEWTDLKVREQLRREGFYDVLDHVKDFPPEWQALKVHEKRGNVEMILLALDSLGSEFMEEHCMESLERMGPSEATDAMVQKANRRDTKAMSILGKIGVADEQVVETLLDYVDSNIQLQRPAFRALGEIGAADAVQPIAEELATNDDPAVRSNAARALGLIGDTRAIDPLADVLEDDDADRVRASAAWALNQIGTADALEIVADYADDRAYLVQAEAERADLEPAA</sequence>
<dbReference type="PATRIC" id="fig|1227498.3.peg.3964"/>
<dbReference type="Gene3D" id="1.10.287.1490">
    <property type="match status" value="1"/>
</dbReference>
<organism evidence="2 3">
    <name type="scientific">Natronococcus jeotgali DSM 18795</name>
    <dbReference type="NCBI Taxonomy" id="1227498"/>
    <lineage>
        <taxon>Archaea</taxon>
        <taxon>Methanobacteriati</taxon>
        <taxon>Methanobacteriota</taxon>
        <taxon>Stenosarchaea group</taxon>
        <taxon>Halobacteria</taxon>
        <taxon>Halobacteriales</taxon>
        <taxon>Natrialbaceae</taxon>
        <taxon>Natronococcus</taxon>
    </lineage>
</organism>
<name>L9WRF3_9EURY</name>
<accession>L9WRF3</accession>